<name>A0AAN4ZKS7_9BILA</name>
<dbReference type="InterPro" id="IPR021869">
    <property type="entry name" value="RNase_Zc3h12_NYN"/>
</dbReference>
<dbReference type="Proteomes" id="UP001328107">
    <property type="component" value="Unassembled WGS sequence"/>
</dbReference>
<sequence>MTSSFSSDLVRLSADLRSLRINLCCTQNSQLAPCGVLQKLCGQRGESDHCGLEYVGGRCFMIGNHDVDDSFLATTEPGAVSRLVIIDGPNVLHGYRSLTGNEDRKLDAVHLLSLVRFFVSRGIECMVVTLHKYMLESVTENTFIMREQGLLMVMDKTYDDLMLFAVAGEFDGVILSEDQFKSRRSTRAQPPISSRRASGEGSRG</sequence>
<reference evidence="4" key="1">
    <citation type="submission" date="2022-10" db="EMBL/GenBank/DDBJ databases">
        <title>Genome assembly of Pristionchus species.</title>
        <authorList>
            <person name="Yoshida K."/>
            <person name="Sommer R.J."/>
        </authorList>
    </citation>
    <scope>NUCLEOTIDE SEQUENCE [LARGE SCALE GENOMIC DNA]</scope>
    <source>
        <strain evidence="4">RS5460</strain>
    </source>
</reference>
<protein>
    <recommendedName>
        <fullName evidence="2">RNase NYN domain-containing protein</fullName>
    </recommendedName>
</protein>
<evidence type="ECO:0000313" key="4">
    <source>
        <dbReference type="Proteomes" id="UP001328107"/>
    </source>
</evidence>
<comment type="caution">
    <text evidence="3">The sequence shown here is derived from an EMBL/GenBank/DDBJ whole genome shotgun (WGS) entry which is preliminary data.</text>
</comment>
<dbReference type="Gene3D" id="3.40.50.11980">
    <property type="match status" value="1"/>
</dbReference>
<dbReference type="AlphaFoldDB" id="A0AAN4ZKS7"/>
<accession>A0AAN4ZKS7</accession>
<dbReference type="EMBL" id="BTRK01000003">
    <property type="protein sequence ID" value="GMR40213.1"/>
    <property type="molecule type" value="Genomic_DNA"/>
</dbReference>
<organism evidence="3 4">
    <name type="scientific">Pristionchus mayeri</name>
    <dbReference type="NCBI Taxonomy" id="1317129"/>
    <lineage>
        <taxon>Eukaryota</taxon>
        <taxon>Metazoa</taxon>
        <taxon>Ecdysozoa</taxon>
        <taxon>Nematoda</taxon>
        <taxon>Chromadorea</taxon>
        <taxon>Rhabditida</taxon>
        <taxon>Rhabditina</taxon>
        <taxon>Diplogasteromorpha</taxon>
        <taxon>Diplogasteroidea</taxon>
        <taxon>Neodiplogasteridae</taxon>
        <taxon>Pristionchus</taxon>
    </lineage>
</organism>
<keyword evidence="4" id="KW-1185">Reference proteome</keyword>
<evidence type="ECO:0000313" key="3">
    <source>
        <dbReference type="EMBL" id="GMR40213.1"/>
    </source>
</evidence>
<proteinExistence type="predicted"/>
<feature type="domain" description="RNase NYN" evidence="2">
    <location>
        <begin position="81"/>
        <end position="184"/>
    </location>
</feature>
<gene>
    <name evidence="3" type="ORF">PMAYCL1PPCAC_10408</name>
</gene>
<dbReference type="Pfam" id="PF11977">
    <property type="entry name" value="RNase_Zc3h12a"/>
    <property type="match status" value="1"/>
</dbReference>
<evidence type="ECO:0000259" key="2">
    <source>
        <dbReference type="Pfam" id="PF11977"/>
    </source>
</evidence>
<evidence type="ECO:0000256" key="1">
    <source>
        <dbReference type="SAM" id="MobiDB-lite"/>
    </source>
</evidence>
<feature type="region of interest" description="Disordered" evidence="1">
    <location>
        <begin position="180"/>
        <end position="204"/>
    </location>
</feature>
<feature type="compositionally biased region" description="Low complexity" evidence="1">
    <location>
        <begin position="193"/>
        <end position="204"/>
    </location>
</feature>
<feature type="non-terminal residue" evidence="3">
    <location>
        <position position="204"/>
    </location>
</feature>